<dbReference type="PROSITE" id="PS51746">
    <property type="entry name" value="PPM_2"/>
    <property type="match status" value="1"/>
</dbReference>
<evidence type="ECO:0000313" key="3">
    <source>
        <dbReference type="Proteomes" id="UP000199494"/>
    </source>
</evidence>
<dbReference type="KEGG" id="pmad:BAY61_09800"/>
<dbReference type="SUPFAM" id="SSF81606">
    <property type="entry name" value="PP2C-like"/>
    <property type="match status" value="1"/>
</dbReference>
<dbReference type="STRING" id="530584.SAMN05421630_101321"/>
<dbReference type="OrthoDB" id="9801841at2"/>
<dbReference type="EMBL" id="FMZE01000001">
    <property type="protein sequence ID" value="SDC07314.1"/>
    <property type="molecule type" value="Genomic_DNA"/>
</dbReference>
<gene>
    <name evidence="2" type="ORF">SAMN05421630_101321</name>
</gene>
<dbReference type="InterPro" id="IPR015655">
    <property type="entry name" value="PP2C"/>
</dbReference>
<dbReference type="InterPro" id="IPR025874">
    <property type="entry name" value="DZR"/>
</dbReference>
<dbReference type="CDD" id="cd00143">
    <property type="entry name" value="PP2Cc"/>
    <property type="match status" value="1"/>
</dbReference>
<dbReference type="Pfam" id="PF12773">
    <property type="entry name" value="DZR"/>
    <property type="match status" value="1"/>
</dbReference>
<organism evidence="2 3">
    <name type="scientific">Prauserella marina</name>
    <dbReference type="NCBI Taxonomy" id="530584"/>
    <lineage>
        <taxon>Bacteria</taxon>
        <taxon>Bacillati</taxon>
        <taxon>Actinomycetota</taxon>
        <taxon>Actinomycetes</taxon>
        <taxon>Pseudonocardiales</taxon>
        <taxon>Pseudonocardiaceae</taxon>
        <taxon>Prauserella</taxon>
    </lineage>
</organism>
<keyword evidence="3" id="KW-1185">Reference proteome</keyword>
<evidence type="ECO:0000259" key="1">
    <source>
        <dbReference type="PROSITE" id="PS51746"/>
    </source>
</evidence>
<protein>
    <submittedName>
        <fullName evidence="2">Serine/threonine protein phosphatase PrpC</fullName>
    </submittedName>
</protein>
<dbReference type="Pfam" id="PF13672">
    <property type="entry name" value="PP2C_2"/>
    <property type="match status" value="1"/>
</dbReference>
<dbReference type="PANTHER" id="PTHR13832">
    <property type="entry name" value="PROTEIN PHOSPHATASE 2C"/>
    <property type="match status" value="1"/>
</dbReference>
<name>A0A222VN92_9PSEU</name>
<dbReference type="PANTHER" id="PTHR13832:SF860">
    <property type="entry name" value="PROTEIN PHOSPHATASE PHPP"/>
    <property type="match status" value="1"/>
</dbReference>
<dbReference type="AlphaFoldDB" id="A0A222VN92"/>
<proteinExistence type="predicted"/>
<accession>A0A222VN92</accession>
<dbReference type="SMART" id="SM00332">
    <property type="entry name" value="PP2Cc"/>
    <property type="match status" value="1"/>
</dbReference>
<dbReference type="SMART" id="SM00331">
    <property type="entry name" value="PP2C_SIG"/>
    <property type="match status" value="1"/>
</dbReference>
<sequence>MTDEAAGSIQQVVACPHCAEPVGAADRFCQDCGGSLLVCRTPLGGPEGRVSSTDCVACGSAQLDPDGFCADCGRAQPSGRDRMEYDLGFVAGVSDRGTRRSRNEDSMAFAVVNTPDRQEAVVAVVCDGVATSERADSASQAAADAALTALVEGVLDGIGDEAATSAGVSAASEAVAALARPDAPGIAPSCTYVSVVVADGTATVGWVGDSRAYWLGKPSSPLTADDTVAAELMAEGMSEVEAYSVSQAHALSRWIGADAATAAPRLATITPAEPGYLLLCSDGLWNYVPEAGTLHDLVNTAVSSFERGAEERTAGTAPMTAAVELTRLAIELGGNDNITVVVVPFPPTGGCSSPPTKPR</sequence>
<dbReference type="Gene3D" id="3.60.40.10">
    <property type="entry name" value="PPM-type phosphatase domain"/>
    <property type="match status" value="1"/>
</dbReference>
<evidence type="ECO:0000313" key="2">
    <source>
        <dbReference type="EMBL" id="SDC07314.1"/>
    </source>
</evidence>
<dbReference type="GO" id="GO:0004722">
    <property type="term" value="F:protein serine/threonine phosphatase activity"/>
    <property type="evidence" value="ECO:0007669"/>
    <property type="project" value="InterPro"/>
</dbReference>
<feature type="domain" description="PPM-type phosphatase" evidence="1">
    <location>
        <begin position="89"/>
        <end position="345"/>
    </location>
</feature>
<dbReference type="Proteomes" id="UP000199494">
    <property type="component" value="Unassembled WGS sequence"/>
</dbReference>
<dbReference type="RefSeq" id="WP_091795395.1">
    <property type="nucleotide sequence ID" value="NZ_CP016353.1"/>
</dbReference>
<dbReference type="InterPro" id="IPR001932">
    <property type="entry name" value="PPM-type_phosphatase-like_dom"/>
</dbReference>
<dbReference type="InterPro" id="IPR036457">
    <property type="entry name" value="PPM-type-like_dom_sf"/>
</dbReference>
<reference evidence="2 3" key="1">
    <citation type="submission" date="2016-10" db="EMBL/GenBank/DDBJ databases">
        <authorList>
            <person name="de Groot N.N."/>
        </authorList>
    </citation>
    <scope>NUCLEOTIDE SEQUENCE [LARGE SCALE GENOMIC DNA]</scope>
    <source>
        <strain evidence="2 3">CGMCC 4.5506</strain>
    </source>
</reference>